<comment type="caution">
    <text evidence="1">The sequence shown here is derived from an EMBL/GenBank/DDBJ whole genome shotgun (WGS) entry which is preliminary data.</text>
</comment>
<dbReference type="Proteomes" id="UP000036196">
    <property type="component" value="Unassembled WGS sequence"/>
</dbReference>
<organism evidence="1 2">
    <name type="scientific">Pluralibacter gergoviae</name>
    <name type="common">Enterobacter gergoviae</name>
    <dbReference type="NCBI Taxonomy" id="61647"/>
    <lineage>
        <taxon>Bacteria</taxon>
        <taxon>Pseudomonadati</taxon>
        <taxon>Pseudomonadota</taxon>
        <taxon>Gammaproteobacteria</taxon>
        <taxon>Enterobacterales</taxon>
        <taxon>Enterobacteriaceae</taxon>
        <taxon>Pluralibacter</taxon>
    </lineage>
</organism>
<reference evidence="1 2" key="1">
    <citation type="submission" date="2015-05" db="EMBL/GenBank/DDBJ databases">
        <title>Genome sequences of Pluralibacter gergoviae.</title>
        <authorList>
            <person name="Greninger A.L."/>
            <person name="Miller S."/>
        </authorList>
    </citation>
    <scope>NUCLEOTIDE SEQUENCE [LARGE SCALE GENOMIC DNA]</scope>
    <source>
        <strain evidence="1 2">JS81F13</strain>
    </source>
</reference>
<evidence type="ECO:0000313" key="1">
    <source>
        <dbReference type="EMBL" id="KMK14173.1"/>
    </source>
</evidence>
<proteinExistence type="predicted"/>
<dbReference type="EMBL" id="LDZF01000008">
    <property type="protein sequence ID" value="KMK14173.1"/>
    <property type="molecule type" value="Genomic_DNA"/>
</dbReference>
<keyword evidence="2" id="KW-1185">Reference proteome</keyword>
<name>A0A0J5LXG4_PLUGE</name>
<dbReference type="AlphaFoldDB" id="A0A0J5LXG4"/>
<dbReference type="eggNOG" id="ENOG502ZAC1">
    <property type="taxonomic scope" value="Bacteria"/>
</dbReference>
<gene>
    <name evidence="1" type="ORF">ABW06_09920</name>
</gene>
<protein>
    <submittedName>
        <fullName evidence="1">Uncharacterized protein</fullName>
    </submittedName>
</protein>
<dbReference type="STRING" id="61647.LG71_21895"/>
<dbReference type="PATRIC" id="fig|61647.15.peg.5354"/>
<sequence>MSDITLSIDWRKTDEKDVLLRDTSGYLTVNVAGTNLTTHFDIWSKKVCESVLVSAYPLAAWLVNSWWRLHYEPLSKPGIKPSHDWRMAHELGAANHGYVWPALLFSPDGEAMNIWAEALVQENQSVSYLAALRGAKSVALADFSRELDTFISAVIERQTAMGHRSTDLSALWTLLQDERADEETANMRKLEARLGYDAESCPDDLLRRIMHFGQVTGKAAMDELAPVLGREDKAHVLTAIDNLIDLKGIEGKPEIEPFGIGPCCPQLAPWHQGVKAAKALRRQMGNIEKPVADGDLYTLLGLTSGAVNGYDVNRRCAVSVARPAGNGAFEYLPRKRHPDARRFEFARFLGGYCMGSSESPGWLVSSELTTARQKRQRAFAAEFLCPVESLTGFLAGDLSENAIEDASDYFGVSEQTVTSVLQNNGYLENPRECDLPYRLVC</sequence>
<dbReference type="RefSeq" id="WP_048278871.1">
    <property type="nucleotide sequence ID" value="NZ_LDZF01000008.1"/>
</dbReference>
<evidence type="ECO:0000313" key="2">
    <source>
        <dbReference type="Proteomes" id="UP000036196"/>
    </source>
</evidence>
<accession>A0A0J5LXG4</accession>